<feature type="chain" id="PRO_5039206853" description="Extracellular solute-binding protein" evidence="6">
    <location>
        <begin position="19"/>
        <end position="497"/>
    </location>
</feature>
<comment type="caution">
    <text evidence="7">The sequence shown here is derived from an EMBL/GenBank/DDBJ whole genome shotgun (WGS) entry which is preliminary data.</text>
</comment>
<dbReference type="GO" id="GO:0030313">
    <property type="term" value="C:cell envelope"/>
    <property type="evidence" value="ECO:0007669"/>
    <property type="project" value="UniProtKB-SubCell"/>
</dbReference>
<dbReference type="Gene3D" id="3.40.190.10">
    <property type="entry name" value="Periplasmic binding protein-like II"/>
    <property type="match status" value="1"/>
</dbReference>
<protein>
    <recommendedName>
        <fullName evidence="9">Extracellular solute-binding protein</fullName>
    </recommendedName>
</protein>
<feature type="compositionally biased region" description="Low complexity" evidence="5">
    <location>
        <begin position="484"/>
        <end position="497"/>
    </location>
</feature>
<comment type="subcellular location">
    <subcellularLocation>
        <location evidence="1">Cell envelope</location>
    </subcellularLocation>
</comment>
<comment type="similarity">
    <text evidence="2">Belongs to the bacterial solute-binding protein 1 family.</text>
</comment>
<evidence type="ECO:0000256" key="5">
    <source>
        <dbReference type="SAM" id="MobiDB-lite"/>
    </source>
</evidence>
<evidence type="ECO:0008006" key="9">
    <source>
        <dbReference type="Google" id="ProtNLM"/>
    </source>
</evidence>
<evidence type="ECO:0000256" key="6">
    <source>
        <dbReference type="SAM" id="SignalP"/>
    </source>
</evidence>
<dbReference type="PANTHER" id="PTHR43649:SF31">
    <property type="entry name" value="SN-GLYCEROL-3-PHOSPHATE-BINDING PERIPLASMIC PROTEIN UGPB"/>
    <property type="match status" value="1"/>
</dbReference>
<evidence type="ECO:0000256" key="1">
    <source>
        <dbReference type="ARBA" id="ARBA00004196"/>
    </source>
</evidence>
<evidence type="ECO:0000256" key="4">
    <source>
        <dbReference type="ARBA" id="ARBA00022729"/>
    </source>
</evidence>
<keyword evidence="8" id="KW-1185">Reference proteome</keyword>
<organism evidence="7 8">
    <name type="scientific">Paenibacillus dendritiformis C454</name>
    <dbReference type="NCBI Taxonomy" id="1131935"/>
    <lineage>
        <taxon>Bacteria</taxon>
        <taxon>Bacillati</taxon>
        <taxon>Bacillota</taxon>
        <taxon>Bacilli</taxon>
        <taxon>Bacillales</taxon>
        <taxon>Paenibacillaceae</taxon>
        <taxon>Paenibacillus</taxon>
    </lineage>
</organism>
<evidence type="ECO:0000313" key="8">
    <source>
        <dbReference type="Proteomes" id="UP000003900"/>
    </source>
</evidence>
<dbReference type="RefSeq" id="WP_006678818.1">
    <property type="nucleotide sequence ID" value="NZ_AHKH01000082.1"/>
</dbReference>
<dbReference type="EMBL" id="AHKH01000082">
    <property type="protein sequence ID" value="EHQ60153.1"/>
    <property type="molecule type" value="Genomic_DNA"/>
</dbReference>
<dbReference type="Pfam" id="PF01547">
    <property type="entry name" value="SBP_bac_1"/>
    <property type="match status" value="1"/>
</dbReference>
<dbReference type="Proteomes" id="UP000003900">
    <property type="component" value="Unassembled WGS sequence"/>
</dbReference>
<keyword evidence="4 6" id="KW-0732">Signal</keyword>
<feature type="region of interest" description="Disordered" evidence="5">
    <location>
        <begin position="450"/>
        <end position="497"/>
    </location>
</feature>
<dbReference type="PATRIC" id="fig|1131935.3.peg.4506"/>
<dbReference type="PROSITE" id="PS51257">
    <property type="entry name" value="PROKAR_LIPOPROTEIN"/>
    <property type="match status" value="1"/>
</dbReference>
<dbReference type="InterPro" id="IPR050490">
    <property type="entry name" value="Bact_solute-bd_prot1"/>
</dbReference>
<evidence type="ECO:0000313" key="7">
    <source>
        <dbReference type="EMBL" id="EHQ60153.1"/>
    </source>
</evidence>
<dbReference type="PANTHER" id="PTHR43649">
    <property type="entry name" value="ARABINOSE-BINDING PROTEIN-RELATED"/>
    <property type="match status" value="1"/>
</dbReference>
<proteinExistence type="inferred from homology"/>
<feature type="compositionally biased region" description="Basic and acidic residues" evidence="5">
    <location>
        <begin position="455"/>
        <end position="483"/>
    </location>
</feature>
<dbReference type="STRING" id="1131935.PDENDC454_21639"/>
<evidence type="ECO:0000256" key="2">
    <source>
        <dbReference type="ARBA" id="ARBA00008520"/>
    </source>
</evidence>
<accession>H3SL93</accession>
<dbReference type="SUPFAM" id="SSF53850">
    <property type="entry name" value="Periplasmic binding protein-like II"/>
    <property type="match status" value="1"/>
</dbReference>
<feature type="signal peptide" evidence="6">
    <location>
        <begin position="1"/>
        <end position="18"/>
    </location>
</feature>
<dbReference type="AlphaFoldDB" id="H3SL93"/>
<dbReference type="InterPro" id="IPR006059">
    <property type="entry name" value="SBP"/>
</dbReference>
<dbReference type="OrthoDB" id="2675752at2"/>
<reference evidence="7 8" key="1">
    <citation type="journal article" date="2012" name="J. Bacteriol.">
        <title>Genome Sequence of the Pattern-Forming Social Bacterium Paenibacillus dendritiformis C454 Chiral Morphotype.</title>
        <authorList>
            <person name="Sirota-Madi A."/>
            <person name="Olender T."/>
            <person name="Helman Y."/>
            <person name="Brainis I."/>
            <person name="Finkelshtein A."/>
            <person name="Roth D."/>
            <person name="Hagai E."/>
            <person name="Leshkowitz D."/>
            <person name="Brodsky L."/>
            <person name="Galatenko V."/>
            <person name="Nikolaev V."/>
            <person name="Gutnick D.L."/>
            <person name="Lancet D."/>
            <person name="Ben-Jacob E."/>
        </authorList>
    </citation>
    <scope>NUCLEOTIDE SEQUENCE [LARGE SCALE GENOMIC DNA]</scope>
    <source>
        <strain evidence="7 8">C454</strain>
    </source>
</reference>
<name>H3SL93_9BACL</name>
<sequence>MLKKWKIALLLTTVVAMLGGCFGEKPVLDELGKDGKGKIKVVYYDEDSFYRQYGNLFNVKYPDIEFEIVNQQEMYRDLQGKEDVDYEEERMKFLDKHKPDVLMIDLEMMEKLVQEGKLYNLDSVIAQEKFDLEGYMPGLVDMIREGGGGSLYGLAPYFYTSVIYYNAELFREHNIEPPRNKMTWQEVLDLSIRFAGVGSGENQVYGYYQRFGGDPQELLLDVANTSSLRFFDAKGEKLVFNTDGWKQMVKLITDSIRNKGVYTQPRDEGNARTFSSDDDLFFKGRAAMIMEGPWFISQIKNRAMWDKDSKNIDWGMVSAPVDPASPDESSYAGLSEIYAIAADSPNKRAAWEFVKFVNGPEMAKAASRSMDGNLPTRNQFMKEIDGKSTEAFYSLRPKAKYDSIWGGPDVEVPSEFYRDFRPILDKELKAVIDNKKTVDEAVAAIQAEGEVALQKGREADKARKEAEQKAKGESGKAEEENKTEGSGSAEAGTAEGD</sequence>
<keyword evidence="3" id="KW-0813">Transport</keyword>
<evidence type="ECO:0000256" key="3">
    <source>
        <dbReference type="ARBA" id="ARBA00022448"/>
    </source>
</evidence>
<gene>
    <name evidence="7" type="ORF">PDENDC454_21639</name>
</gene>